<evidence type="ECO:0000313" key="2">
    <source>
        <dbReference type="EMBL" id="MBD1379590.1"/>
    </source>
</evidence>
<comment type="caution">
    <text evidence="2">The sequence shown here is derived from an EMBL/GenBank/DDBJ whole genome shotgun (WGS) entry which is preliminary data.</text>
</comment>
<dbReference type="SUPFAM" id="SSF161266">
    <property type="entry name" value="Gam-like"/>
    <property type="match status" value="1"/>
</dbReference>
<name>A0A926NEY8_9BACI</name>
<proteinExistence type="predicted"/>
<evidence type="ECO:0000256" key="1">
    <source>
        <dbReference type="SAM" id="Coils"/>
    </source>
</evidence>
<gene>
    <name evidence="2" type="ORF">IC621_05050</name>
</gene>
<dbReference type="RefSeq" id="WP_191156380.1">
    <property type="nucleotide sequence ID" value="NZ_JACXAI010000004.1"/>
</dbReference>
<sequence length="129" mass="15086">MFNEITEELLTYYHKLSMRAKEMEEEMNLLKKQFNDYFDRTVGTHEKAELLVGDYKLQRQIRKTESFNDAKTIEKLEELHLNDCIAVVKKPDKEKIEAAVTLGIISGEDLKDCVIKKLSQAIILKEIKH</sequence>
<keyword evidence="3" id="KW-1185">Reference proteome</keyword>
<dbReference type="EMBL" id="JACXAI010000004">
    <property type="protein sequence ID" value="MBD1379590.1"/>
    <property type="molecule type" value="Genomic_DNA"/>
</dbReference>
<accession>A0A926NEY8</accession>
<keyword evidence="1" id="KW-0175">Coiled coil</keyword>
<dbReference type="Proteomes" id="UP000626844">
    <property type="component" value="Unassembled WGS sequence"/>
</dbReference>
<evidence type="ECO:0000313" key="3">
    <source>
        <dbReference type="Proteomes" id="UP000626844"/>
    </source>
</evidence>
<reference evidence="2" key="1">
    <citation type="submission" date="2020-09" db="EMBL/GenBank/DDBJ databases">
        <title>A novel bacterium of genus Bacillus, isolated from South China Sea.</title>
        <authorList>
            <person name="Huang H."/>
            <person name="Mo K."/>
            <person name="Hu Y."/>
        </authorList>
    </citation>
    <scope>NUCLEOTIDE SEQUENCE</scope>
    <source>
        <strain evidence="2">IB182487</strain>
    </source>
</reference>
<organism evidence="2 3">
    <name type="scientific">Metabacillus arenae</name>
    <dbReference type="NCBI Taxonomy" id="2771434"/>
    <lineage>
        <taxon>Bacteria</taxon>
        <taxon>Bacillati</taxon>
        <taxon>Bacillota</taxon>
        <taxon>Bacilli</taxon>
        <taxon>Bacillales</taxon>
        <taxon>Bacillaceae</taxon>
        <taxon>Metabacillus</taxon>
    </lineage>
</organism>
<dbReference type="AlphaFoldDB" id="A0A926NEY8"/>
<feature type="coiled-coil region" evidence="1">
    <location>
        <begin position="13"/>
        <end position="40"/>
    </location>
</feature>
<protein>
    <submittedName>
        <fullName evidence="2">Uncharacterized protein</fullName>
    </submittedName>
</protein>